<dbReference type="SUPFAM" id="SSF52047">
    <property type="entry name" value="RNI-like"/>
    <property type="match status" value="1"/>
</dbReference>
<name>A0ABM1REP5_CAMSA</name>
<dbReference type="Pfam" id="PF00646">
    <property type="entry name" value="F-box"/>
    <property type="match status" value="1"/>
</dbReference>
<dbReference type="PROSITE" id="PS50181">
    <property type="entry name" value="FBOX"/>
    <property type="match status" value="1"/>
</dbReference>
<dbReference type="InterPro" id="IPR006566">
    <property type="entry name" value="FBD"/>
</dbReference>
<accession>A0ABM1REP5</accession>
<dbReference type="Proteomes" id="UP000694864">
    <property type="component" value="Chromosome 20"/>
</dbReference>
<dbReference type="InterPro" id="IPR036047">
    <property type="entry name" value="F-box-like_dom_sf"/>
</dbReference>
<gene>
    <name evidence="3" type="primary">LOC104772783</name>
</gene>
<evidence type="ECO:0000313" key="3">
    <source>
        <dbReference type="RefSeq" id="XP_019097483.1"/>
    </source>
</evidence>
<evidence type="ECO:0000259" key="1">
    <source>
        <dbReference type="PROSITE" id="PS50181"/>
    </source>
</evidence>
<dbReference type="InterPro" id="IPR053781">
    <property type="entry name" value="F-box_AtFBL13-like"/>
</dbReference>
<dbReference type="PANTHER" id="PTHR31900">
    <property type="entry name" value="F-BOX/RNI SUPERFAMILY PROTEIN-RELATED"/>
    <property type="match status" value="1"/>
</dbReference>
<organism evidence="2 3">
    <name type="scientific">Camelina sativa</name>
    <name type="common">False flax</name>
    <name type="synonym">Myagrum sativum</name>
    <dbReference type="NCBI Taxonomy" id="90675"/>
    <lineage>
        <taxon>Eukaryota</taxon>
        <taxon>Viridiplantae</taxon>
        <taxon>Streptophyta</taxon>
        <taxon>Embryophyta</taxon>
        <taxon>Tracheophyta</taxon>
        <taxon>Spermatophyta</taxon>
        <taxon>Magnoliopsida</taxon>
        <taxon>eudicotyledons</taxon>
        <taxon>Gunneridae</taxon>
        <taxon>Pentapetalae</taxon>
        <taxon>rosids</taxon>
        <taxon>malvids</taxon>
        <taxon>Brassicales</taxon>
        <taxon>Brassicaceae</taxon>
        <taxon>Camelineae</taxon>
        <taxon>Camelina</taxon>
    </lineage>
</organism>
<dbReference type="Pfam" id="PF24758">
    <property type="entry name" value="LRR_At5g56370"/>
    <property type="match status" value="1"/>
</dbReference>
<dbReference type="Gene3D" id="3.80.10.10">
    <property type="entry name" value="Ribonuclease Inhibitor"/>
    <property type="match status" value="1"/>
</dbReference>
<protein>
    <submittedName>
        <fullName evidence="3">FBD-associated F-box protein At1g05080</fullName>
    </submittedName>
</protein>
<reference evidence="2" key="1">
    <citation type="journal article" date="2014" name="Nat. Commun.">
        <title>The emerging biofuel crop Camelina sativa retains a highly undifferentiated hexaploid genome structure.</title>
        <authorList>
            <person name="Kagale S."/>
            <person name="Koh C."/>
            <person name="Nixon J."/>
            <person name="Bollina V."/>
            <person name="Clarke W.E."/>
            <person name="Tuteja R."/>
            <person name="Spillane C."/>
            <person name="Robinson S.J."/>
            <person name="Links M.G."/>
            <person name="Clarke C."/>
            <person name="Higgins E.E."/>
            <person name="Huebert T."/>
            <person name="Sharpe A.G."/>
            <person name="Parkin I.A."/>
        </authorList>
    </citation>
    <scope>NUCLEOTIDE SEQUENCE [LARGE SCALE GENOMIC DNA]</scope>
    <source>
        <strain evidence="2">cv. DH55</strain>
    </source>
</reference>
<dbReference type="InterPro" id="IPR001810">
    <property type="entry name" value="F-box_dom"/>
</dbReference>
<dbReference type="CDD" id="cd22160">
    <property type="entry name" value="F-box_AtFBL13-like"/>
    <property type="match status" value="1"/>
</dbReference>
<dbReference type="GeneID" id="104772783"/>
<dbReference type="SMART" id="SM00256">
    <property type="entry name" value="FBOX"/>
    <property type="match status" value="1"/>
</dbReference>
<dbReference type="Pfam" id="PF08387">
    <property type="entry name" value="FBD"/>
    <property type="match status" value="1"/>
</dbReference>
<dbReference type="RefSeq" id="XP_019097483.1">
    <property type="nucleotide sequence ID" value="XM_019241938.1"/>
</dbReference>
<keyword evidence="2" id="KW-1185">Reference proteome</keyword>
<dbReference type="InterPro" id="IPR032675">
    <property type="entry name" value="LRR_dom_sf"/>
</dbReference>
<dbReference type="SMART" id="SM00579">
    <property type="entry name" value="FBD"/>
    <property type="match status" value="1"/>
</dbReference>
<dbReference type="Gene3D" id="1.20.1280.50">
    <property type="match status" value="1"/>
</dbReference>
<dbReference type="PANTHER" id="PTHR31900:SF34">
    <property type="entry name" value="EMB|CAB62440.1-RELATED"/>
    <property type="match status" value="1"/>
</dbReference>
<dbReference type="InterPro" id="IPR050232">
    <property type="entry name" value="FBL13/AtMIF1-like"/>
</dbReference>
<dbReference type="SUPFAM" id="SSF81383">
    <property type="entry name" value="F-box domain"/>
    <property type="match status" value="1"/>
</dbReference>
<reference evidence="3" key="2">
    <citation type="submission" date="2025-08" db="UniProtKB">
        <authorList>
            <consortium name="RefSeq"/>
        </authorList>
    </citation>
    <scope>IDENTIFICATION</scope>
    <source>
        <tissue evidence="3">Leaf</tissue>
    </source>
</reference>
<feature type="domain" description="F-box" evidence="1">
    <location>
        <begin position="19"/>
        <end position="73"/>
    </location>
</feature>
<dbReference type="InterPro" id="IPR055411">
    <property type="entry name" value="LRR_FXL15/At3g58940/PEG3-like"/>
</dbReference>
<proteinExistence type="predicted"/>
<evidence type="ECO:0000313" key="2">
    <source>
        <dbReference type="Proteomes" id="UP000694864"/>
    </source>
</evidence>
<sequence length="442" mass="50558">MLETRKSCGGGRIEERVGEDMISALPEDLLVNILKYVPTKDAVTTMILSKRWRFTWTMLPKLDYKENKDYESKRSVWWFLEKSLQLLKAPVLTLLLIELGPRCPSDADVGKCVAKAVDRRVVVLTLELRWSADPARLPNSLYSCKTLELLNLSHKILVDVPCTACLPSLTMLCLDCVVYKNDESLIRLLSGCSVLESMFVKRIKDDNVKRFTVKVPSLLELEYVNDCNDVEEDTCRCLVIDTPALTEFDITDYSGDSCSIENTPCFEQVYIDIDRSFPDIDNFLRSFSAVSFLELDLTDEMILCCTTIKFSRLTTCRIRPWDSDWMDSLVPFLENTPKLKCFIVDYRSTHKPPIASPLWNETGSDPKCLSSSLEKFELIDYTGREEEIELVEYILTTSKILETATISMRSLPDLNLKDKDTMMKELKAIPRVSITSQLLFKT</sequence>